<dbReference type="AlphaFoldDB" id="A0A0A1XHR5"/>
<feature type="transmembrane region" description="Helical" evidence="1">
    <location>
        <begin position="33"/>
        <end position="55"/>
    </location>
</feature>
<keyword evidence="1" id="KW-0472">Membrane</keyword>
<organism evidence="2">
    <name type="scientific">Zeugodacus cucurbitae</name>
    <name type="common">Melon fruit fly</name>
    <name type="synonym">Bactrocera cucurbitae</name>
    <dbReference type="NCBI Taxonomy" id="28588"/>
    <lineage>
        <taxon>Eukaryota</taxon>
        <taxon>Metazoa</taxon>
        <taxon>Ecdysozoa</taxon>
        <taxon>Arthropoda</taxon>
        <taxon>Hexapoda</taxon>
        <taxon>Insecta</taxon>
        <taxon>Pterygota</taxon>
        <taxon>Neoptera</taxon>
        <taxon>Endopterygota</taxon>
        <taxon>Diptera</taxon>
        <taxon>Brachycera</taxon>
        <taxon>Muscomorpha</taxon>
        <taxon>Tephritoidea</taxon>
        <taxon>Tephritidae</taxon>
        <taxon>Zeugodacus</taxon>
        <taxon>Zeugodacus</taxon>
    </lineage>
</organism>
<protein>
    <submittedName>
        <fullName evidence="2">Uncharacterized protein</fullName>
    </submittedName>
</protein>
<gene>
    <name evidence="2" type="ORF">g.37858</name>
</gene>
<evidence type="ECO:0000256" key="1">
    <source>
        <dbReference type="SAM" id="Phobius"/>
    </source>
</evidence>
<name>A0A0A1XHR5_ZEUCU</name>
<reference evidence="2" key="1">
    <citation type="submission" date="2014-11" db="EMBL/GenBank/DDBJ databases">
        <authorList>
            <person name="Geib S."/>
        </authorList>
    </citation>
    <scope>NUCLEOTIDE SEQUENCE</scope>
</reference>
<keyword evidence="1" id="KW-1133">Transmembrane helix</keyword>
<reference evidence="2" key="2">
    <citation type="journal article" date="2015" name="Gigascience">
        <title>Reconstructing a comprehensive transcriptome assembly of a white-pupal translocated strain of the pest fruit fly Bactrocera cucurbitae.</title>
        <authorList>
            <person name="Sim S.B."/>
            <person name="Calla B."/>
            <person name="Hall B."/>
            <person name="DeRego T."/>
            <person name="Geib S.M."/>
        </authorList>
    </citation>
    <scope>NUCLEOTIDE SEQUENCE</scope>
</reference>
<sequence>MMVTTTTAEVLSKQKATAELYGRVGRRRNSNRNLIVVLFLISMLMALQTTSVSGLRCFTCTYLQEYTDNSCVVDANSTRITNCSKKYCTIMRQESVKPSGKVISFIRDCLDKPLYLNAVKTDSTFKTFYRSCTTDLCNDSDGRTAATNTDPNFGASVNMIIKGKRH</sequence>
<accession>A0A0A1XHR5</accession>
<keyword evidence="1" id="KW-0812">Transmembrane</keyword>
<dbReference type="EMBL" id="GBXI01004244">
    <property type="protein sequence ID" value="JAD10048.1"/>
    <property type="molecule type" value="Transcribed_RNA"/>
</dbReference>
<proteinExistence type="predicted"/>
<evidence type="ECO:0000313" key="2">
    <source>
        <dbReference type="EMBL" id="JAD10048.1"/>
    </source>
</evidence>